<dbReference type="OrthoDB" id="9771846at2"/>
<organism evidence="6 7">
    <name type="scientific">Oceanidesulfovibrio indonesiensis</name>
    <dbReference type="NCBI Taxonomy" id="54767"/>
    <lineage>
        <taxon>Bacteria</taxon>
        <taxon>Pseudomonadati</taxon>
        <taxon>Thermodesulfobacteriota</taxon>
        <taxon>Desulfovibrionia</taxon>
        <taxon>Desulfovibrionales</taxon>
        <taxon>Desulfovibrionaceae</taxon>
        <taxon>Oceanidesulfovibrio</taxon>
    </lineage>
</organism>
<name>A0A7M3MAL6_9BACT</name>
<dbReference type="SUPFAM" id="SSF53448">
    <property type="entry name" value="Nucleotide-diphospho-sugar transferases"/>
    <property type="match status" value="1"/>
</dbReference>
<dbReference type="AlphaFoldDB" id="A0A7M3MAL6"/>
<dbReference type="CDD" id="cd04186">
    <property type="entry name" value="GT_2_like_c"/>
    <property type="match status" value="1"/>
</dbReference>
<dbReference type="Pfam" id="PF13632">
    <property type="entry name" value="Glyco_trans_2_3"/>
    <property type="match status" value="1"/>
</dbReference>
<dbReference type="PANTHER" id="PTHR43179">
    <property type="entry name" value="RHAMNOSYLTRANSFERASE WBBL"/>
    <property type="match status" value="1"/>
</dbReference>
<evidence type="ECO:0000259" key="4">
    <source>
        <dbReference type="Pfam" id="PF00535"/>
    </source>
</evidence>
<dbReference type="Gene3D" id="3.90.550.10">
    <property type="entry name" value="Spore Coat Polysaccharide Biosynthesis Protein SpsA, Chain A"/>
    <property type="match status" value="1"/>
</dbReference>
<keyword evidence="3 6" id="KW-0808">Transferase</keyword>
<dbReference type="GO" id="GO:0016757">
    <property type="term" value="F:glycosyltransferase activity"/>
    <property type="evidence" value="ECO:0007669"/>
    <property type="project" value="UniProtKB-KW"/>
</dbReference>
<dbReference type="InterPro" id="IPR029044">
    <property type="entry name" value="Nucleotide-diphossugar_trans"/>
</dbReference>
<sequence length="266" mass="30644">MTHQMKLSVGIVTYNNIEIIGDTLNSLVENIPAELAPQIIIYDNASSDGTPECITGLSQKSGKIRLVAGRENLGFGAAHNRILEQVEAPYHMICNPDIIMHPGAAERLLEMLESDERIAVATPKFLNPDGTVQRLNHPHPTIFDLFLRRFAPRFLRERFRERIQRYNMNHMGYDTTYDLDFASGALMACRTEALRDVGGFDPRYFLYFEDADLSRALQARGWRCVFCPEAVVTHQWKREAYTNYRGTIRSLASAFRYFRKWGWQLY</sequence>
<comment type="caution">
    <text evidence="6">The sequence shown here is derived from an EMBL/GenBank/DDBJ whole genome shotgun (WGS) entry which is preliminary data.</text>
</comment>
<gene>
    <name evidence="6" type="ORF">DPQ33_17575</name>
</gene>
<dbReference type="InterPro" id="IPR001173">
    <property type="entry name" value="Glyco_trans_2-like"/>
</dbReference>
<evidence type="ECO:0000313" key="7">
    <source>
        <dbReference type="Proteomes" id="UP000448292"/>
    </source>
</evidence>
<evidence type="ECO:0000259" key="5">
    <source>
        <dbReference type="Pfam" id="PF13632"/>
    </source>
</evidence>
<feature type="domain" description="Glycosyltransferase 2-like" evidence="5">
    <location>
        <begin position="181"/>
        <end position="235"/>
    </location>
</feature>
<evidence type="ECO:0000256" key="3">
    <source>
        <dbReference type="ARBA" id="ARBA00022679"/>
    </source>
</evidence>
<protein>
    <submittedName>
        <fullName evidence="6">Glycosyltransferase family 2 protein</fullName>
    </submittedName>
</protein>
<reference evidence="6 7" key="1">
    <citation type="submission" date="2018-06" db="EMBL/GenBank/DDBJ databases">
        <title>Complete genome of Desulfovibrio indonesiensis P37SLT.</title>
        <authorList>
            <person name="Crispim J.S."/>
            <person name="Vidigal P.M.P."/>
            <person name="Silva L.C.F."/>
            <person name="Laguardia C.N."/>
            <person name="Araujo L.C."/>
            <person name="Dias R.S."/>
            <person name="Sousa M.P."/>
            <person name="Paula S.O."/>
            <person name="Silva C."/>
        </authorList>
    </citation>
    <scope>NUCLEOTIDE SEQUENCE [LARGE SCALE GENOMIC DNA]</scope>
    <source>
        <strain evidence="6 7">P37SLT</strain>
    </source>
</reference>
<evidence type="ECO:0000256" key="2">
    <source>
        <dbReference type="ARBA" id="ARBA00022676"/>
    </source>
</evidence>
<evidence type="ECO:0000256" key="1">
    <source>
        <dbReference type="ARBA" id="ARBA00006739"/>
    </source>
</evidence>
<comment type="similarity">
    <text evidence="1">Belongs to the glycosyltransferase 2 family.</text>
</comment>
<dbReference type="Pfam" id="PF00535">
    <property type="entry name" value="Glycos_transf_2"/>
    <property type="match status" value="1"/>
</dbReference>
<dbReference type="Proteomes" id="UP000448292">
    <property type="component" value="Unassembled WGS sequence"/>
</dbReference>
<evidence type="ECO:0000313" key="6">
    <source>
        <dbReference type="EMBL" id="TVM14360.1"/>
    </source>
</evidence>
<proteinExistence type="inferred from homology"/>
<keyword evidence="7" id="KW-1185">Reference proteome</keyword>
<keyword evidence="2" id="KW-0328">Glycosyltransferase</keyword>
<dbReference type="PANTHER" id="PTHR43179:SF12">
    <property type="entry name" value="GALACTOFURANOSYLTRANSFERASE GLFT2"/>
    <property type="match status" value="1"/>
</dbReference>
<accession>A0A7M3MAL6</accession>
<dbReference type="EMBL" id="QMIE01000025">
    <property type="protein sequence ID" value="TVM14360.1"/>
    <property type="molecule type" value="Genomic_DNA"/>
</dbReference>
<feature type="domain" description="Glycosyltransferase 2-like" evidence="4">
    <location>
        <begin position="8"/>
        <end position="159"/>
    </location>
</feature>